<feature type="transmembrane region" description="Helical" evidence="1">
    <location>
        <begin position="46"/>
        <end position="66"/>
    </location>
</feature>
<dbReference type="RefSeq" id="WP_075610115.1">
    <property type="nucleotide sequence ID" value="NZ_CP052766.1"/>
</dbReference>
<reference evidence="2 3" key="2">
    <citation type="submission" date="2020-04" db="EMBL/GenBank/DDBJ databases">
        <title>Complete genome sequence of Alteromonas pelagimontana 5.12T.</title>
        <authorList>
            <person name="Sinha R.K."/>
            <person name="Krishnan K.P."/>
            <person name="Kurian J.P."/>
        </authorList>
    </citation>
    <scope>NUCLEOTIDE SEQUENCE [LARGE SCALE GENOMIC DNA]</scope>
    <source>
        <strain evidence="2 3">5.12</strain>
    </source>
</reference>
<sequence>MTTSTGLLFKNGRFWLSGPATLLVSLLVMLAMAAWFPPGAGNVNNIVMPLVMFPLIWAALFFYTYLANDMRKAWGLLLALFIVNSVVLAFQFLG</sequence>
<evidence type="ECO:0000256" key="1">
    <source>
        <dbReference type="SAM" id="Phobius"/>
    </source>
</evidence>
<protein>
    <submittedName>
        <fullName evidence="2">Uncharacterized protein</fullName>
    </submittedName>
</protein>
<feature type="transmembrane region" description="Helical" evidence="1">
    <location>
        <begin position="73"/>
        <end position="93"/>
    </location>
</feature>
<reference evidence="3" key="1">
    <citation type="submission" date="2014-12" db="EMBL/GenBank/DDBJ databases">
        <title>Complete genome sequence of a multi-drug resistant Klebsiella pneumoniae.</title>
        <authorList>
            <person name="Hua X."/>
            <person name="Chen Q."/>
            <person name="Li X."/>
            <person name="Feng Y."/>
            <person name="Ruan Z."/>
            <person name="Yu Y."/>
        </authorList>
    </citation>
    <scope>NUCLEOTIDE SEQUENCE [LARGE SCALE GENOMIC DNA]</scope>
    <source>
        <strain evidence="3">5.12</strain>
    </source>
</reference>
<organism evidence="2 3">
    <name type="scientific">Alteromonas pelagimontana</name>
    <dbReference type="NCBI Taxonomy" id="1858656"/>
    <lineage>
        <taxon>Bacteria</taxon>
        <taxon>Pseudomonadati</taxon>
        <taxon>Pseudomonadota</taxon>
        <taxon>Gammaproteobacteria</taxon>
        <taxon>Alteromonadales</taxon>
        <taxon>Alteromonadaceae</taxon>
        <taxon>Alteromonas/Salinimonas group</taxon>
        <taxon>Alteromonas</taxon>
    </lineage>
</organism>
<feature type="transmembrane region" description="Helical" evidence="1">
    <location>
        <begin position="12"/>
        <end position="34"/>
    </location>
</feature>
<dbReference type="KEGG" id="apel:CA267_014730"/>
<accession>A0A6M4MH56</accession>
<keyword evidence="1" id="KW-1133">Transmembrane helix</keyword>
<dbReference type="AlphaFoldDB" id="A0A6M4MH56"/>
<name>A0A6M4MH56_9ALTE</name>
<keyword evidence="3" id="KW-1185">Reference proteome</keyword>
<gene>
    <name evidence="2" type="ORF">CA267_014730</name>
</gene>
<evidence type="ECO:0000313" key="2">
    <source>
        <dbReference type="EMBL" id="QJR81920.1"/>
    </source>
</evidence>
<dbReference type="EMBL" id="CP052766">
    <property type="protein sequence ID" value="QJR81920.1"/>
    <property type="molecule type" value="Genomic_DNA"/>
</dbReference>
<keyword evidence="1" id="KW-0812">Transmembrane</keyword>
<evidence type="ECO:0000313" key="3">
    <source>
        <dbReference type="Proteomes" id="UP000219285"/>
    </source>
</evidence>
<dbReference type="Proteomes" id="UP000219285">
    <property type="component" value="Chromosome"/>
</dbReference>
<keyword evidence="1" id="KW-0472">Membrane</keyword>
<dbReference type="OrthoDB" id="7474882at2"/>
<proteinExistence type="predicted"/>